<dbReference type="Pfam" id="PF02686">
    <property type="entry name" value="GatC"/>
    <property type="match status" value="1"/>
</dbReference>
<dbReference type="NCBIfam" id="TIGR00135">
    <property type="entry name" value="gatC"/>
    <property type="match status" value="1"/>
</dbReference>
<dbReference type="Gene3D" id="1.10.20.60">
    <property type="entry name" value="Glu-tRNAGln amidotransferase C subunit, N-terminal domain"/>
    <property type="match status" value="1"/>
</dbReference>
<reference evidence="1 2" key="1">
    <citation type="journal article" date="2015" name="Nature">
        <title>rRNA introns, odd ribosomes, and small enigmatic genomes across a large radiation of phyla.</title>
        <authorList>
            <person name="Brown C.T."/>
            <person name="Hug L.A."/>
            <person name="Thomas B.C."/>
            <person name="Sharon I."/>
            <person name="Castelle C.J."/>
            <person name="Singh A."/>
            <person name="Wilkins M.J."/>
            <person name="Williams K.H."/>
            <person name="Banfield J.F."/>
        </authorList>
    </citation>
    <scope>NUCLEOTIDE SEQUENCE [LARGE SCALE GENOMIC DNA]</scope>
</reference>
<evidence type="ECO:0000313" key="2">
    <source>
        <dbReference type="Proteomes" id="UP000034611"/>
    </source>
</evidence>
<keyword evidence="1" id="KW-0808">Transferase</keyword>
<sequence length="103" mass="11714">MVKLRDSDVERVAKLANLVLTKEEVKKFKEELSQVLGYINSLEEVEVLKTKPTSQTTGLVDVTRKDKLNELACLTQEEALFSANKTQNNFFVAKHVFGDEKQK</sequence>
<dbReference type="InterPro" id="IPR003837">
    <property type="entry name" value="GatC"/>
</dbReference>
<protein>
    <submittedName>
        <fullName evidence="1">Glutamyl-tRNA(Gln) amidotransferase subunit C</fullName>
    </submittedName>
</protein>
<dbReference type="AlphaFoldDB" id="A0A0G1ECH2"/>
<dbReference type="GO" id="GO:0016740">
    <property type="term" value="F:transferase activity"/>
    <property type="evidence" value="ECO:0007669"/>
    <property type="project" value="UniProtKB-KW"/>
</dbReference>
<proteinExistence type="predicted"/>
<dbReference type="SUPFAM" id="SSF141000">
    <property type="entry name" value="Glu-tRNAGln amidotransferase C subunit"/>
    <property type="match status" value="1"/>
</dbReference>
<comment type="caution">
    <text evidence="1">The sequence shown here is derived from an EMBL/GenBank/DDBJ whole genome shotgun (WGS) entry which is preliminary data.</text>
</comment>
<gene>
    <name evidence="1" type="ORF">UV56_C0010G0005</name>
</gene>
<dbReference type="GO" id="GO:0006450">
    <property type="term" value="P:regulation of translational fidelity"/>
    <property type="evidence" value="ECO:0007669"/>
    <property type="project" value="InterPro"/>
</dbReference>
<evidence type="ECO:0000313" key="1">
    <source>
        <dbReference type="EMBL" id="KKS80721.1"/>
    </source>
</evidence>
<dbReference type="Proteomes" id="UP000034611">
    <property type="component" value="Unassembled WGS sequence"/>
</dbReference>
<name>A0A0G1ECH2_9BACT</name>
<dbReference type="InterPro" id="IPR036113">
    <property type="entry name" value="Asp/Glu-ADT_sf_sub_c"/>
</dbReference>
<organism evidence="1 2">
    <name type="scientific">Candidatus Woesebacteria bacterium GW2011_GWC1_43_10b</name>
    <dbReference type="NCBI Taxonomy" id="1618585"/>
    <lineage>
        <taxon>Bacteria</taxon>
        <taxon>Candidatus Woeseibacteriota</taxon>
    </lineage>
</organism>
<accession>A0A0G1ECH2</accession>
<dbReference type="EMBL" id="LCEY01000010">
    <property type="protein sequence ID" value="KKS80721.1"/>
    <property type="molecule type" value="Genomic_DNA"/>
</dbReference>